<evidence type="ECO:0000313" key="1">
    <source>
        <dbReference type="EMBL" id="PZS91216.1"/>
    </source>
</evidence>
<dbReference type="Proteomes" id="UP000249614">
    <property type="component" value="Unassembled WGS sequence"/>
</dbReference>
<gene>
    <name evidence="1" type="ORF">A7X83_09445</name>
</gene>
<dbReference type="EMBL" id="LXXM01000179">
    <property type="protein sequence ID" value="PZS91216.1"/>
    <property type="molecule type" value="Genomic_DNA"/>
</dbReference>
<proteinExistence type="predicted"/>
<evidence type="ECO:0000313" key="2">
    <source>
        <dbReference type="Proteomes" id="UP000249614"/>
    </source>
</evidence>
<protein>
    <submittedName>
        <fullName evidence="1">Uncharacterized protein</fullName>
    </submittedName>
</protein>
<reference evidence="1 2" key="1">
    <citation type="submission" date="2016-05" db="EMBL/GenBank/DDBJ databases">
        <authorList>
            <person name="Lavstsen T."/>
            <person name="Jespersen J.S."/>
        </authorList>
    </citation>
    <scope>NUCLEOTIDE SEQUENCE [LARGE SCALE GENOMIC DNA]</scope>
    <source>
        <strain evidence="1 2">SM-5815</strain>
    </source>
</reference>
<sequence>MRHAGDSNGELRELLLCVEDRFALDGRGLVLAPDVPLPPGGHIPALTVIVERPDGTRLLAEAELRLDHFRPGGYKLVVCLPALKKADVPVGSRVWRT</sequence>
<comment type="caution">
    <text evidence="1">The sequence shown here is derived from an EMBL/GenBank/DDBJ whole genome shotgun (WGS) entry which is preliminary data.</text>
</comment>
<organism evidence="1 2">
    <name type="scientific">Stenotrophomonas maltophilia</name>
    <name type="common">Pseudomonas maltophilia</name>
    <name type="synonym">Xanthomonas maltophilia</name>
    <dbReference type="NCBI Taxonomy" id="40324"/>
    <lineage>
        <taxon>Bacteria</taxon>
        <taxon>Pseudomonadati</taxon>
        <taxon>Pseudomonadota</taxon>
        <taxon>Gammaproteobacteria</taxon>
        <taxon>Lysobacterales</taxon>
        <taxon>Lysobacteraceae</taxon>
        <taxon>Stenotrophomonas</taxon>
        <taxon>Stenotrophomonas maltophilia group</taxon>
    </lineage>
</organism>
<dbReference type="AlphaFoldDB" id="A0A2W6IAZ7"/>
<accession>A0A2W6IAZ7</accession>
<name>A0A2W6IAZ7_STEMA</name>